<dbReference type="AlphaFoldDB" id="A0AA35WJF2"/>
<comment type="caution">
    <text evidence="1">The sequence shown here is derived from an EMBL/GenBank/DDBJ whole genome shotgun (WGS) entry which is preliminary data.</text>
</comment>
<reference evidence="1" key="1">
    <citation type="submission" date="2023-03" db="EMBL/GenBank/DDBJ databases">
        <authorList>
            <person name="Steffen K."/>
            <person name="Cardenas P."/>
        </authorList>
    </citation>
    <scope>NUCLEOTIDE SEQUENCE</scope>
</reference>
<organism evidence="1 2">
    <name type="scientific">Geodia barretti</name>
    <name type="common">Barrett's horny sponge</name>
    <dbReference type="NCBI Taxonomy" id="519541"/>
    <lineage>
        <taxon>Eukaryota</taxon>
        <taxon>Metazoa</taxon>
        <taxon>Porifera</taxon>
        <taxon>Demospongiae</taxon>
        <taxon>Heteroscleromorpha</taxon>
        <taxon>Tetractinellida</taxon>
        <taxon>Astrophorina</taxon>
        <taxon>Geodiidae</taxon>
        <taxon>Geodia</taxon>
    </lineage>
</organism>
<sequence length="71" mass="8044">MRKKYRSIFCQSEFESCHAERRKKTRSLREWKSLREHAGGCCRITRPCKPSVSPSRNVSLGFSCAGPGGNP</sequence>
<name>A0AA35WJF2_GEOBA</name>
<accession>A0AA35WJF2</accession>
<evidence type="ECO:0000313" key="1">
    <source>
        <dbReference type="EMBL" id="CAI8015957.1"/>
    </source>
</evidence>
<gene>
    <name evidence="1" type="ORF">GBAR_LOCUS9854</name>
</gene>
<dbReference type="Proteomes" id="UP001174909">
    <property type="component" value="Unassembled WGS sequence"/>
</dbReference>
<evidence type="ECO:0000313" key="2">
    <source>
        <dbReference type="Proteomes" id="UP001174909"/>
    </source>
</evidence>
<protein>
    <submittedName>
        <fullName evidence="1">Uncharacterized protein</fullName>
    </submittedName>
</protein>
<keyword evidence="2" id="KW-1185">Reference proteome</keyword>
<dbReference type="EMBL" id="CASHTH010001483">
    <property type="protein sequence ID" value="CAI8015957.1"/>
    <property type="molecule type" value="Genomic_DNA"/>
</dbReference>
<proteinExistence type="predicted"/>